<accession>A0AAI8Z3D6</accession>
<evidence type="ECO:0008006" key="3">
    <source>
        <dbReference type="Google" id="ProtNLM"/>
    </source>
</evidence>
<proteinExistence type="predicted"/>
<dbReference type="AlphaFoldDB" id="A0AAI8Z3D6"/>
<protein>
    <recommendedName>
        <fullName evidence="3">F-box domain-containing protein</fullName>
    </recommendedName>
</protein>
<evidence type="ECO:0000313" key="2">
    <source>
        <dbReference type="Proteomes" id="UP001296104"/>
    </source>
</evidence>
<name>A0AAI8Z3D6_9PEZI</name>
<comment type="caution">
    <text evidence="1">The sequence shown here is derived from an EMBL/GenBank/DDBJ whole genome shotgun (WGS) entry which is preliminary data.</text>
</comment>
<dbReference type="Proteomes" id="UP001296104">
    <property type="component" value="Unassembled WGS sequence"/>
</dbReference>
<dbReference type="EMBL" id="CAVMBE010000052">
    <property type="protein sequence ID" value="CAK4031697.1"/>
    <property type="molecule type" value="Genomic_DNA"/>
</dbReference>
<reference evidence="1" key="1">
    <citation type="submission" date="2023-11" db="EMBL/GenBank/DDBJ databases">
        <authorList>
            <person name="Alioto T."/>
            <person name="Alioto T."/>
            <person name="Gomez Garrido J."/>
        </authorList>
    </citation>
    <scope>NUCLEOTIDE SEQUENCE</scope>
</reference>
<dbReference type="PANTHER" id="PTHR42085:SF8">
    <property type="entry name" value="F-BOX DOMAIN-CONTAINING PROTEIN"/>
    <property type="match status" value="1"/>
</dbReference>
<dbReference type="InterPro" id="IPR038883">
    <property type="entry name" value="AN11006-like"/>
</dbReference>
<dbReference type="PANTHER" id="PTHR42085">
    <property type="entry name" value="F-BOX DOMAIN-CONTAINING PROTEIN"/>
    <property type="match status" value="1"/>
</dbReference>
<keyword evidence="2" id="KW-1185">Reference proteome</keyword>
<gene>
    <name evidence="1" type="ORF">LECACI_7A006855</name>
</gene>
<sequence>MSKATLFSLPGELRNAIWRELVTSAAPLDVEPLCEPDKPRLKQPAAAFTCKQLRDEVLSIFYSENTFYLGKIGYHHAGEIRLYDFNRRLARWREMLGPYTKYLTHLSMIIDGQCYAWDEGTFSFPGDAQYEIEAEREGRLRFEMNGRLRCTCRLKNGVVDRATRDGRVLLDVMQEYSASYFMLLKLPGELRNQIIRLAVLDDHQQPINLLRLQWTQDRTGYSPVLIAEPALSRTCRALRREALSIYYAENLFHLGTGAHVLSMNEVPQQLQRWTQRRLREYTPYLRNVRVEVLCEILGPKAKNGPGGGGGCFYRDFWEILQFSVSRSESGGAECVLRGDPTFEELCVCDIAKKKEKISVVESLALASRLWFSGTTELQECGGCGLPRLSEVKNSGDGGVGFLLTL</sequence>
<organism evidence="1 2">
    <name type="scientific">Lecanosticta acicola</name>
    <dbReference type="NCBI Taxonomy" id="111012"/>
    <lineage>
        <taxon>Eukaryota</taxon>
        <taxon>Fungi</taxon>
        <taxon>Dikarya</taxon>
        <taxon>Ascomycota</taxon>
        <taxon>Pezizomycotina</taxon>
        <taxon>Dothideomycetes</taxon>
        <taxon>Dothideomycetidae</taxon>
        <taxon>Mycosphaerellales</taxon>
        <taxon>Mycosphaerellaceae</taxon>
        <taxon>Lecanosticta</taxon>
    </lineage>
</organism>
<evidence type="ECO:0000313" key="1">
    <source>
        <dbReference type="EMBL" id="CAK4031697.1"/>
    </source>
</evidence>